<keyword evidence="4" id="KW-1185">Reference proteome</keyword>
<protein>
    <recommendedName>
        <fullName evidence="2">PPM-type phosphatase domain-containing protein</fullName>
    </recommendedName>
</protein>
<evidence type="ECO:0000313" key="3">
    <source>
        <dbReference type="EMBL" id="RXW18983.1"/>
    </source>
</evidence>
<sequence>MPTFFKYGELPGPPGPKLDLSLNQSPSSSSNTPDSLRQPTTEDVKDSGPAKSRKAVGSTEDVWKSAVDIDVPELDVTLSPLSTSVSAPAAQNPCLTAEPEVNTVHVKPGDFIVLGTKGLFECLSDEEIVGLVGVWVEERRRYPELRQYTKSAMEAQSETDKERPASPDGHLALCRTESREIEQMVTRMKEIEDASGSSPEAKTLESIGVIEAFMKSRAARVIQRREAYLHYDLLVRPADLYSDFSDDLVGEPASRAPTRRMVDRDELPLVTVRDGGDKFSQSVEDGDNGHLDQELLELGFKNARLNAADQVASRFPYSWRNQQPRFVVAKSDLCSVSAHLIRNAFNTKGRDLDGAIVTHKLEELKKYRDDIALQVIFFE</sequence>
<proteinExistence type="predicted"/>
<evidence type="ECO:0000256" key="1">
    <source>
        <dbReference type="SAM" id="MobiDB-lite"/>
    </source>
</evidence>
<dbReference type="STRING" id="2316362.A0A4Q2DGS2"/>
<comment type="caution">
    <text evidence="3">The sequence shown here is derived from an EMBL/GenBank/DDBJ whole genome shotgun (WGS) entry which is preliminary data.</text>
</comment>
<dbReference type="AlphaFoldDB" id="A0A4Q2DGS2"/>
<dbReference type="Pfam" id="PF00481">
    <property type="entry name" value="PP2C"/>
    <property type="match status" value="1"/>
</dbReference>
<evidence type="ECO:0000313" key="4">
    <source>
        <dbReference type="Proteomes" id="UP000290288"/>
    </source>
</evidence>
<name>A0A4Q2DGS2_9AGAR</name>
<dbReference type="EMBL" id="SDEE01000228">
    <property type="protein sequence ID" value="RXW18983.1"/>
    <property type="molecule type" value="Genomic_DNA"/>
</dbReference>
<feature type="compositionally biased region" description="Low complexity" evidence="1">
    <location>
        <begin position="18"/>
        <end position="36"/>
    </location>
</feature>
<accession>A0A4Q2DGS2</accession>
<evidence type="ECO:0000259" key="2">
    <source>
        <dbReference type="Pfam" id="PF00481"/>
    </source>
</evidence>
<dbReference type="InterPro" id="IPR001932">
    <property type="entry name" value="PPM-type_phosphatase-like_dom"/>
</dbReference>
<dbReference type="SUPFAM" id="SSF81606">
    <property type="entry name" value="PP2C-like"/>
    <property type="match status" value="1"/>
</dbReference>
<dbReference type="OrthoDB" id="420076at2759"/>
<reference evidence="3 4" key="1">
    <citation type="submission" date="2019-01" db="EMBL/GenBank/DDBJ databases">
        <title>Draft genome sequence of Psathyrella aberdarensis IHI B618.</title>
        <authorList>
            <person name="Buettner E."/>
            <person name="Kellner H."/>
        </authorList>
    </citation>
    <scope>NUCLEOTIDE SEQUENCE [LARGE SCALE GENOMIC DNA]</scope>
    <source>
        <strain evidence="3 4">IHI B618</strain>
    </source>
</reference>
<dbReference type="Gene3D" id="3.60.40.10">
    <property type="entry name" value="PPM-type phosphatase domain"/>
    <property type="match status" value="1"/>
</dbReference>
<feature type="domain" description="PPM-type phosphatase" evidence="2">
    <location>
        <begin position="94"/>
        <end position="144"/>
    </location>
</feature>
<dbReference type="InterPro" id="IPR036457">
    <property type="entry name" value="PPM-type-like_dom_sf"/>
</dbReference>
<dbReference type="Proteomes" id="UP000290288">
    <property type="component" value="Unassembled WGS sequence"/>
</dbReference>
<gene>
    <name evidence="3" type="ORF">EST38_g6862</name>
</gene>
<organism evidence="3 4">
    <name type="scientific">Candolleomyces aberdarensis</name>
    <dbReference type="NCBI Taxonomy" id="2316362"/>
    <lineage>
        <taxon>Eukaryota</taxon>
        <taxon>Fungi</taxon>
        <taxon>Dikarya</taxon>
        <taxon>Basidiomycota</taxon>
        <taxon>Agaricomycotina</taxon>
        <taxon>Agaricomycetes</taxon>
        <taxon>Agaricomycetidae</taxon>
        <taxon>Agaricales</taxon>
        <taxon>Agaricineae</taxon>
        <taxon>Psathyrellaceae</taxon>
        <taxon>Candolleomyces</taxon>
    </lineage>
</organism>
<feature type="region of interest" description="Disordered" evidence="1">
    <location>
        <begin position="1"/>
        <end position="61"/>
    </location>
</feature>
<feature type="region of interest" description="Disordered" evidence="1">
    <location>
        <begin position="151"/>
        <end position="170"/>
    </location>
</feature>